<proteinExistence type="predicted"/>
<dbReference type="EMBL" id="DTGT01000339">
    <property type="protein sequence ID" value="HGH61710.1"/>
    <property type="molecule type" value="Genomic_DNA"/>
</dbReference>
<feature type="domain" description="Tc1-like transposase DDE" evidence="1">
    <location>
        <begin position="1"/>
        <end position="37"/>
    </location>
</feature>
<evidence type="ECO:0000259" key="1">
    <source>
        <dbReference type="Pfam" id="PF13358"/>
    </source>
</evidence>
<accession>A0A7C4EUU5</accession>
<name>A0A7C4EUU5_9BACT</name>
<reference evidence="2" key="1">
    <citation type="journal article" date="2020" name="mSystems">
        <title>Genome- and Community-Level Interaction Insights into Carbon Utilization and Element Cycling Functions of Hydrothermarchaeota in Hydrothermal Sediment.</title>
        <authorList>
            <person name="Zhou Z."/>
            <person name="Liu Y."/>
            <person name="Xu W."/>
            <person name="Pan J."/>
            <person name="Luo Z.H."/>
            <person name="Li M."/>
        </authorList>
    </citation>
    <scope>NUCLEOTIDE SEQUENCE [LARGE SCALE GENOMIC DNA]</scope>
    <source>
        <strain evidence="2">SpSt-769</strain>
    </source>
</reference>
<dbReference type="AlphaFoldDB" id="A0A7C4EUU5"/>
<dbReference type="Gene3D" id="3.30.420.10">
    <property type="entry name" value="Ribonuclease H-like superfamily/Ribonuclease H"/>
    <property type="match status" value="1"/>
</dbReference>
<protein>
    <recommendedName>
        <fullName evidence="1">Tc1-like transposase DDE domain-containing protein</fullName>
    </recommendedName>
</protein>
<evidence type="ECO:0000313" key="2">
    <source>
        <dbReference type="EMBL" id="HGH61710.1"/>
    </source>
</evidence>
<organism evidence="2">
    <name type="scientific">Desulfomonile tiedjei</name>
    <dbReference type="NCBI Taxonomy" id="2358"/>
    <lineage>
        <taxon>Bacteria</taxon>
        <taxon>Pseudomonadati</taxon>
        <taxon>Thermodesulfobacteriota</taxon>
        <taxon>Desulfomonilia</taxon>
        <taxon>Desulfomonilales</taxon>
        <taxon>Desulfomonilaceae</taxon>
        <taxon>Desulfomonile</taxon>
    </lineage>
</organism>
<gene>
    <name evidence="2" type="ORF">ENV54_10470</name>
</gene>
<dbReference type="InterPro" id="IPR038717">
    <property type="entry name" value="Tc1-like_DDE_dom"/>
</dbReference>
<sequence>MFLPPYSPDLNPIERLWLILKAQAFSRFYAKSLDELIDRLTRGLRWLIERKD</sequence>
<dbReference type="InterPro" id="IPR036397">
    <property type="entry name" value="RNaseH_sf"/>
</dbReference>
<dbReference type="Pfam" id="PF13358">
    <property type="entry name" value="DDE_3"/>
    <property type="match status" value="1"/>
</dbReference>
<comment type="caution">
    <text evidence="2">The sequence shown here is derived from an EMBL/GenBank/DDBJ whole genome shotgun (WGS) entry which is preliminary data.</text>
</comment>
<dbReference type="GO" id="GO:0003676">
    <property type="term" value="F:nucleic acid binding"/>
    <property type="evidence" value="ECO:0007669"/>
    <property type="project" value="InterPro"/>
</dbReference>